<dbReference type="PANTHER" id="PTHR35686">
    <property type="entry name" value="KINETOCHORE PROTEIN"/>
    <property type="match status" value="1"/>
</dbReference>
<organism evidence="1">
    <name type="scientific">Glycine soja</name>
    <name type="common">Wild soybean</name>
    <dbReference type="NCBI Taxonomy" id="3848"/>
    <lineage>
        <taxon>Eukaryota</taxon>
        <taxon>Viridiplantae</taxon>
        <taxon>Streptophyta</taxon>
        <taxon>Embryophyta</taxon>
        <taxon>Tracheophyta</taxon>
        <taxon>Spermatophyta</taxon>
        <taxon>Magnoliopsida</taxon>
        <taxon>eudicotyledons</taxon>
        <taxon>Gunneridae</taxon>
        <taxon>Pentapetalae</taxon>
        <taxon>rosids</taxon>
        <taxon>fabids</taxon>
        <taxon>Fabales</taxon>
        <taxon>Fabaceae</taxon>
        <taxon>Papilionoideae</taxon>
        <taxon>50 kb inversion clade</taxon>
        <taxon>NPAAA clade</taxon>
        <taxon>indigoferoid/millettioid clade</taxon>
        <taxon>Phaseoleae</taxon>
        <taxon>Glycine</taxon>
        <taxon>Glycine subgen. Soja</taxon>
    </lineage>
</organism>
<protein>
    <submittedName>
        <fullName evidence="1">Uncharacterized protein</fullName>
    </submittedName>
</protein>
<dbReference type="AlphaFoldDB" id="A0A0B2R1L8"/>
<dbReference type="Proteomes" id="UP000053555">
    <property type="component" value="Unassembled WGS sequence"/>
</dbReference>
<accession>A0A0B2R1L8</accession>
<gene>
    <name evidence="1" type="ORF">glysoja_047064</name>
</gene>
<proteinExistence type="predicted"/>
<sequence length="261" mass="28778">MIGLIKRRRRFPQQCAFITPHQQARIATSVRLDILKEYYYNIGISNQNLSGKGSSSSFKACLCLWEMQVNYVVIIAICCNQKLLEDEVEMPDFNGGEVVANSTDEENNSADGDNTVLSTRQLQKYGPRSVRNEQVRNRKRISEALLHSKESASASHATCSKANTSGIWKAKPRFSLASVLRKSGGIGHSISNIESLPEIVKAVDPRASANLDGNHLEDDDRIEINSDIAPAETEAFPHGFNLAPMADLFDNLQDKADQVGG</sequence>
<dbReference type="PANTHER" id="PTHR35686:SF1">
    <property type="entry name" value="KINETOCHORE PROTEIN"/>
    <property type="match status" value="1"/>
</dbReference>
<evidence type="ECO:0000313" key="1">
    <source>
        <dbReference type="EMBL" id="KHN27610.1"/>
    </source>
</evidence>
<reference evidence="1" key="1">
    <citation type="submission" date="2014-07" db="EMBL/GenBank/DDBJ databases">
        <title>Identification of a novel salt tolerance gene in wild soybean by whole-genome sequencing.</title>
        <authorList>
            <person name="Lam H.-M."/>
            <person name="Qi X."/>
            <person name="Li M.-W."/>
            <person name="Liu X."/>
            <person name="Xie M."/>
            <person name="Ni M."/>
            <person name="Xu X."/>
        </authorList>
    </citation>
    <scope>NUCLEOTIDE SEQUENCE [LARGE SCALE GENOMIC DNA]</scope>
    <source>
        <tissue evidence="1">Root</tissue>
    </source>
</reference>
<name>A0A0B2R1L8_GLYSO</name>
<dbReference type="EMBL" id="KN653269">
    <property type="protein sequence ID" value="KHN27610.1"/>
    <property type="molecule type" value="Genomic_DNA"/>
</dbReference>